<dbReference type="AlphaFoldDB" id="A0ABD5NL64"/>
<comment type="similarity">
    <text evidence="1">Belongs to the carbohydrate kinase PfkB family.</text>
</comment>
<keyword evidence="5" id="KW-1185">Reference proteome</keyword>
<name>A0ABD5NL64_9EURY</name>
<dbReference type="PANTHER" id="PTHR10584:SF166">
    <property type="entry name" value="RIBOKINASE"/>
    <property type="match status" value="1"/>
</dbReference>
<dbReference type="SUPFAM" id="SSF53613">
    <property type="entry name" value="Ribokinase-like"/>
    <property type="match status" value="1"/>
</dbReference>
<dbReference type="PANTHER" id="PTHR10584">
    <property type="entry name" value="SUGAR KINASE"/>
    <property type="match status" value="1"/>
</dbReference>
<dbReference type="InterPro" id="IPR029056">
    <property type="entry name" value="Ribokinase-like"/>
</dbReference>
<dbReference type="Pfam" id="PF25270">
    <property type="entry name" value="Khk"/>
    <property type="match status" value="1"/>
</dbReference>
<dbReference type="InterPro" id="IPR057621">
    <property type="entry name" value="Khk_prokaryotic"/>
</dbReference>
<organism evidence="4 5">
    <name type="scientific">Halovivax cerinus</name>
    <dbReference type="NCBI Taxonomy" id="1487865"/>
    <lineage>
        <taxon>Archaea</taxon>
        <taxon>Methanobacteriati</taxon>
        <taxon>Methanobacteriota</taxon>
        <taxon>Stenosarchaea group</taxon>
        <taxon>Halobacteria</taxon>
        <taxon>Halobacteriales</taxon>
        <taxon>Natrialbaceae</taxon>
        <taxon>Halovivax</taxon>
    </lineage>
</organism>
<protein>
    <submittedName>
        <fullName evidence="4">PfkB family carbohydrate kinase</fullName>
    </submittedName>
</protein>
<sequence length="345" mass="36700">MTDGALAERLATDATEPRIVTLPDGSVDTYYDVFDERGERISTRDAFADRLGRGNHESVPLEQLSRESGGQAVNMAKQAHALNAETVCYGHLDDPVFDDLPMETHSMGEPAHVSIFSFDDEDLLLAERSPAVANWSLADLEAASPDPTVGDALDADAICCGNWASVDGLARALETLAAVPLEAGTLVLDPGSIRRRPRGEALSLLDALGRLDERTDVVLSVNETEFGGLVERVEDGSVQADGDRGRLDRVRESAGVSAVVVHAVDAAMAATRGGVRRVETLEVDRPVRRTGAGDRFSAGLAVGRASGWDWETALALGNACAAYAVETASTGTRADLRSFVARRRS</sequence>
<dbReference type="RefSeq" id="WP_256530493.1">
    <property type="nucleotide sequence ID" value="NZ_CP101824.1"/>
</dbReference>
<comment type="caution">
    <text evidence="4">The sequence shown here is derived from an EMBL/GenBank/DDBJ whole genome shotgun (WGS) entry which is preliminary data.</text>
</comment>
<reference evidence="4 5" key="1">
    <citation type="journal article" date="2019" name="Int. J. Syst. Evol. Microbiol.">
        <title>The Global Catalogue of Microorganisms (GCM) 10K type strain sequencing project: providing services to taxonomists for standard genome sequencing and annotation.</title>
        <authorList>
            <consortium name="The Broad Institute Genomics Platform"/>
            <consortium name="The Broad Institute Genome Sequencing Center for Infectious Disease"/>
            <person name="Wu L."/>
            <person name="Ma J."/>
        </authorList>
    </citation>
    <scope>NUCLEOTIDE SEQUENCE [LARGE SCALE GENOMIC DNA]</scope>
    <source>
        <strain evidence="4 5">IBRC-M 10256</strain>
    </source>
</reference>
<keyword evidence="3 4" id="KW-0418">Kinase</keyword>
<evidence type="ECO:0000313" key="4">
    <source>
        <dbReference type="EMBL" id="MFC3957802.1"/>
    </source>
</evidence>
<dbReference type="Gene3D" id="3.40.1190.20">
    <property type="match status" value="1"/>
</dbReference>
<dbReference type="Proteomes" id="UP001595846">
    <property type="component" value="Unassembled WGS sequence"/>
</dbReference>
<evidence type="ECO:0000256" key="3">
    <source>
        <dbReference type="ARBA" id="ARBA00022777"/>
    </source>
</evidence>
<evidence type="ECO:0000256" key="2">
    <source>
        <dbReference type="ARBA" id="ARBA00022679"/>
    </source>
</evidence>
<evidence type="ECO:0000256" key="1">
    <source>
        <dbReference type="ARBA" id="ARBA00010688"/>
    </source>
</evidence>
<accession>A0ABD5NL64</accession>
<gene>
    <name evidence="4" type="ORF">ACFOUR_05365</name>
</gene>
<dbReference type="GeneID" id="73903177"/>
<evidence type="ECO:0000313" key="5">
    <source>
        <dbReference type="Proteomes" id="UP001595846"/>
    </source>
</evidence>
<proteinExistence type="inferred from homology"/>
<keyword evidence="2" id="KW-0808">Transferase</keyword>
<dbReference type="EMBL" id="JBHSAQ010000002">
    <property type="protein sequence ID" value="MFC3957802.1"/>
    <property type="molecule type" value="Genomic_DNA"/>
</dbReference>
<dbReference type="GO" id="GO:0016301">
    <property type="term" value="F:kinase activity"/>
    <property type="evidence" value="ECO:0007669"/>
    <property type="project" value="UniProtKB-KW"/>
</dbReference>